<dbReference type="InterPro" id="IPR002306">
    <property type="entry name" value="Trp-tRNA-ligase"/>
</dbReference>
<keyword evidence="9" id="KW-0030">Aminoacyl-tRNA synthetase</keyword>
<dbReference type="PANTHER" id="PTHR43766">
    <property type="entry name" value="TRYPTOPHAN--TRNA LIGASE, MITOCHONDRIAL"/>
    <property type="match status" value="1"/>
</dbReference>
<evidence type="ECO:0000256" key="9">
    <source>
        <dbReference type="ARBA" id="ARBA00023146"/>
    </source>
</evidence>
<keyword evidence="4" id="KW-0436">Ligase</keyword>
<dbReference type="FunFam" id="3.30.70.600:FF:000003">
    <property type="entry name" value="30S ribosomal protein S10"/>
    <property type="match status" value="1"/>
</dbReference>
<feature type="region of interest" description="Disordered" evidence="15">
    <location>
        <begin position="43"/>
        <end position="85"/>
    </location>
</feature>
<dbReference type="CDD" id="cd00806">
    <property type="entry name" value="TrpRS_core"/>
    <property type="match status" value="1"/>
</dbReference>
<dbReference type="PRINTS" id="PR01039">
    <property type="entry name" value="TRNASYNTHTRP"/>
</dbReference>
<keyword evidence="5" id="KW-0547">Nucleotide-binding</keyword>
<dbReference type="OrthoDB" id="15808at2759"/>
<dbReference type="InterPro" id="IPR036838">
    <property type="entry name" value="Ribosomal_uS10_dom_sf"/>
</dbReference>
<evidence type="ECO:0000256" key="2">
    <source>
        <dbReference type="ARBA" id="ARBA00007102"/>
    </source>
</evidence>
<evidence type="ECO:0000256" key="5">
    <source>
        <dbReference type="ARBA" id="ARBA00022741"/>
    </source>
</evidence>
<dbReference type="InterPro" id="IPR014729">
    <property type="entry name" value="Rossmann-like_a/b/a_fold"/>
</dbReference>
<evidence type="ECO:0000256" key="10">
    <source>
        <dbReference type="ARBA" id="ARBA00023274"/>
    </source>
</evidence>
<evidence type="ECO:0000259" key="16">
    <source>
        <dbReference type="SMART" id="SM01403"/>
    </source>
</evidence>
<comment type="similarity">
    <text evidence="2">Belongs to the universal ribosomal protein uS10 family.</text>
</comment>
<keyword evidence="10" id="KW-0687">Ribonucleoprotein</keyword>
<keyword evidence="8" id="KW-0689">Ribosomal protein</keyword>
<accession>A0A9N9L5L8</accession>
<evidence type="ECO:0000313" key="18">
    <source>
        <dbReference type="Proteomes" id="UP000696280"/>
    </source>
</evidence>
<dbReference type="PANTHER" id="PTHR43766:SF1">
    <property type="entry name" value="TRYPTOPHAN--TRNA LIGASE, MITOCHONDRIAL"/>
    <property type="match status" value="1"/>
</dbReference>
<evidence type="ECO:0000256" key="11">
    <source>
        <dbReference type="ARBA" id="ARBA00030268"/>
    </source>
</evidence>
<gene>
    <name evidence="17" type="ORF">HYFRA_00001430</name>
</gene>
<evidence type="ECO:0000256" key="12">
    <source>
        <dbReference type="ARBA" id="ARBA00035261"/>
    </source>
</evidence>
<evidence type="ECO:0000256" key="4">
    <source>
        <dbReference type="ARBA" id="ARBA00022598"/>
    </source>
</evidence>
<dbReference type="NCBIfam" id="TIGR00233">
    <property type="entry name" value="trpS"/>
    <property type="match status" value="1"/>
</dbReference>
<dbReference type="SMART" id="SM01403">
    <property type="entry name" value="Ribosomal_S10"/>
    <property type="match status" value="1"/>
</dbReference>
<comment type="similarity">
    <text evidence="1">Belongs to the class-I aminoacyl-tRNA synthetase family.</text>
</comment>
<organism evidence="17 18">
    <name type="scientific">Hymenoscyphus fraxineus</name>
    <dbReference type="NCBI Taxonomy" id="746836"/>
    <lineage>
        <taxon>Eukaryota</taxon>
        <taxon>Fungi</taxon>
        <taxon>Dikarya</taxon>
        <taxon>Ascomycota</taxon>
        <taxon>Pezizomycotina</taxon>
        <taxon>Leotiomycetes</taxon>
        <taxon>Helotiales</taxon>
        <taxon>Helotiaceae</taxon>
        <taxon>Hymenoscyphus</taxon>
    </lineage>
</organism>
<dbReference type="Pfam" id="PF00338">
    <property type="entry name" value="Ribosomal_S10"/>
    <property type="match status" value="1"/>
</dbReference>
<dbReference type="GO" id="GO:0004830">
    <property type="term" value="F:tryptophan-tRNA ligase activity"/>
    <property type="evidence" value="ECO:0007669"/>
    <property type="project" value="UniProtKB-EC"/>
</dbReference>
<dbReference type="GO" id="GO:1990904">
    <property type="term" value="C:ribonucleoprotein complex"/>
    <property type="evidence" value="ECO:0007669"/>
    <property type="project" value="UniProtKB-KW"/>
</dbReference>
<name>A0A9N9L5L8_9HELO</name>
<evidence type="ECO:0000256" key="3">
    <source>
        <dbReference type="ARBA" id="ARBA00013161"/>
    </source>
</evidence>
<evidence type="ECO:0000256" key="14">
    <source>
        <dbReference type="ARBA" id="ARBA00078476"/>
    </source>
</evidence>
<reference evidence="17" key="1">
    <citation type="submission" date="2021-07" db="EMBL/GenBank/DDBJ databases">
        <authorList>
            <person name="Durling M."/>
        </authorList>
    </citation>
    <scope>NUCLEOTIDE SEQUENCE</scope>
</reference>
<feature type="domain" description="Small ribosomal subunit protein uS10" evidence="16">
    <location>
        <begin position="110"/>
        <end position="207"/>
    </location>
</feature>
<dbReference type="HAMAP" id="MF_00508">
    <property type="entry name" value="Ribosomal_uS10"/>
    <property type="match status" value="1"/>
</dbReference>
<protein>
    <recommendedName>
        <fullName evidence="12">Small ribosomal subunit protein uS10m</fullName>
        <ecNumber evidence="3">6.1.1.2</ecNumber>
    </recommendedName>
    <alternativeName>
        <fullName evidence="13">37S ribosomal protein S10, mitochondrial</fullName>
    </alternativeName>
    <alternativeName>
        <fullName evidence="14">Mitochondrial ribosomal small subunit protein 10</fullName>
    </alternativeName>
    <alternativeName>
        <fullName evidence="11">Tryptophanyl-tRNA synthetase</fullName>
    </alternativeName>
</protein>
<dbReference type="InterPro" id="IPR027486">
    <property type="entry name" value="Ribosomal_uS10_dom"/>
</dbReference>
<dbReference type="Proteomes" id="UP000696280">
    <property type="component" value="Unassembled WGS sequence"/>
</dbReference>
<comment type="caution">
    <text evidence="17">The sequence shown here is derived from an EMBL/GenBank/DDBJ whole genome shotgun (WGS) entry which is preliminary data.</text>
</comment>
<dbReference type="EC" id="6.1.1.2" evidence="3"/>
<proteinExistence type="inferred from homology"/>
<dbReference type="GO" id="GO:0005759">
    <property type="term" value="C:mitochondrial matrix"/>
    <property type="evidence" value="ECO:0007669"/>
    <property type="project" value="TreeGrafter"/>
</dbReference>
<dbReference type="GO" id="GO:0003735">
    <property type="term" value="F:structural constituent of ribosome"/>
    <property type="evidence" value="ECO:0007669"/>
    <property type="project" value="InterPro"/>
</dbReference>
<dbReference type="InterPro" id="IPR001412">
    <property type="entry name" value="aa-tRNA-synth_I_CS"/>
</dbReference>
<dbReference type="Pfam" id="PF00579">
    <property type="entry name" value="tRNA-synt_1b"/>
    <property type="match status" value="1"/>
</dbReference>
<evidence type="ECO:0000256" key="13">
    <source>
        <dbReference type="ARBA" id="ARBA00042916"/>
    </source>
</evidence>
<keyword evidence="18" id="KW-1185">Reference proteome</keyword>
<dbReference type="SUPFAM" id="SSF54999">
    <property type="entry name" value="Ribosomal protein S10"/>
    <property type="match status" value="1"/>
</dbReference>
<keyword evidence="7" id="KW-0648">Protein biosynthesis</keyword>
<dbReference type="EMBL" id="CAJVRL010000092">
    <property type="protein sequence ID" value="CAG8959529.1"/>
    <property type="molecule type" value="Genomic_DNA"/>
</dbReference>
<dbReference type="FunFam" id="3.40.50.620:FF:000082">
    <property type="entry name" value="MSW1p Mitochondrial tryptophanyl-tRNA synthetase"/>
    <property type="match status" value="1"/>
</dbReference>
<dbReference type="GO" id="GO:0005840">
    <property type="term" value="C:ribosome"/>
    <property type="evidence" value="ECO:0007669"/>
    <property type="project" value="UniProtKB-KW"/>
</dbReference>
<dbReference type="Gene3D" id="1.10.240.10">
    <property type="entry name" value="Tyrosyl-Transfer RNA Synthetase"/>
    <property type="match status" value="1"/>
</dbReference>
<dbReference type="GO" id="GO:0070183">
    <property type="term" value="P:mitochondrial tryptophanyl-tRNA aminoacylation"/>
    <property type="evidence" value="ECO:0007669"/>
    <property type="project" value="TreeGrafter"/>
</dbReference>
<dbReference type="InterPro" id="IPR001848">
    <property type="entry name" value="Ribosomal_uS10"/>
</dbReference>
<dbReference type="Gene3D" id="3.40.50.620">
    <property type="entry name" value="HUPs"/>
    <property type="match status" value="1"/>
</dbReference>
<evidence type="ECO:0000256" key="6">
    <source>
        <dbReference type="ARBA" id="ARBA00022840"/>
    </source>
</evidence>
<dbReference type="Gene3D" id="3.30.70.600">
    <property type="entry name" value="Ribosomal protein S10 domain"/>
    <property type="match status" value="1"/>
</dbReference>
<keyword evidence="6" id="KW-0067">ATP-binding</keyword>
<sequence>MASSTPIRLPWRLLTRAVGAANPLIPSTHYIRTQQPISFQRPAISRSYSEATPSPEIENATPPSEPPQTPTEDIPVSEGLTGPPRLPRAVQAVYLRPLRRQAEYGVPSCDLQLRSYSIRNLEFFCDFALRAAYYLGLPASGPVPLPRITERWTVPRASFVYKKSQENFERRTVRRLIQIKDGNPETVELWLAFLQKHAYYGIGMKANVFEFAKVGVGKNMDMEMEKMKDTVGKTWDRVGVATTVGTKLTAEEIIEQVNTQNFRAATHGNAPLSSKMRGRRLNIYNRGPESCLTKYQLLDSITLPKRSLDHSRFLTDTHLNFKLPSRVFVPRLRHIPKAKMHSTRRPLQKLKSSLPKSLLTPNLPYLRNNKSYSTSPSTPQNAQTIFSGIQPTGVPHIGNYLGALQNWVSLQNSAAESTKLLYSIVDLHAITVPQDPETLRMCKRTSLASLIAVGLDPERSILFYQSAVSAHSELMWILSCTASMGYLSRMTQWKSKLSLDENTSPLDEKSKSKLKLGLFSYPVLQAADILVHRATHVPVGDDQSQHLEFARECVTNFNHAYGTHLVEPNTILSPAKRIMSLQSPSQKMSKSAPDHNSRILITDTPTKIKKTIMSAITDSQNSVTYDPERLGVFNLLNLWSYCDPEQRSAQQLAATIEGQELKVLKARVVDSVTEKLEGVRSRYEKVLEEDEGRYLDFVAREGARKARESAEETMALVREAVGF</sequence>
<evidence type="ECO:0000256" key="15">
    <source>
        <dbReference type="SAM" id="MobiDB-lite"/>
    </source>
</evidence>
<dbReference type="GO" id="GO:0005524">
    <property type="term" value="F:ATP binding"/>
    <property type="evidence" value="ECO:0007669"/>
    <property type="project" value="UniProtKB-KW"/>
</dbReference>
<dbReference type="InterPro" id="IPR050203">
    <property type="entry name" value="Trp-tRNA_synthetase"/>
</dbReference>
<evidence type="ECO:0000256" key="1">
    <source>
        <dbReference type="ARBA" id="ARBA00005594"/>
    </source>
</evidence>
<evidence type="ECO:0000256" key="7">
    <source>
        <dbReference type="ARBA" id="ARBA00022917"/>
    </source>
</evidence>
<evidence type="ECO:0000313" key="17">
    <source>
        <dbReference type="EMBL" id="CAG8959529.1"/>
    </source>
</evidence>
<dbReference type="InterPro" id="IPR002305">
    <property type="entry name" value="aa-tRNA-synth_Ic"/>
</dbReference>
<dbReference type="PROSITE" id="PS00178">
    <property type="entry name" value="AA_TRNA_LIGASE_I"/>
    <property type="match status" value="1"/>
</dbReference>
<dbReference type="AlphaFoldDB" id="A0A9N9L5L8"/>
<dbReference type="SUPFAM" id="SSF52374">
    <property type="entry name" value="Nucleotidylyl transferase"/>
    <property type="match status" value="1"/>
</dbReference>
<evidence type="ECO:0000256" key="8">
    <source>
        <dbReference type="ARBA" id="ARBA00022980"/>
    </source>
</evidence>